<protein>
    <submittedName>
        <fullName evidence="3">Transcriptional regulator, ArsR family protein</fullName>
    </submittedName>
</protein>
<dbReference type="SMART" id="SM00226">
    <property type="entry name" value="LMWPc"/>
    <property type="match status" value="1"/>
</dbReference>
<accession>A0NUP9</accession>
<dbReference type="InterPro" id="IPR036196">
    <property type="entry name" value="Ptyr_pPase_sf"/>
</dbReference>
<dbReference type="SUPFAM" id="SSF52788">
    <property type="entry name" value="Phosphotyrosine protein phosphatases I"/>
    <property type="match status" value="1"/>
</dbReference>
<dbReference type="Gene3D" id="3.40.50.2300">
    <property type="match status" value="1"/>
</dbReference>
<gene>
    <name evidence="3" type="ORF">SIAM614_03201</name>
</gene>
<evidence type="ECO:0000259" key="2">
    <source>
        <dbReference type="SMART" id="SM00226"/>
    </source>
</evidence>
<dbReference type="PANTHER" id="PTHR43428">
    <property type="entry name" value="ARSENATE REDUCTASE"/>
    <property type="match status" value="1"/>
</dbReference>
<dbReference type="AlphaFoldDB" id="A0NUP9"/>
<dbReference type="EMBL" id="AAUW01000009">
    <property type="protein sequence ID" value="EAV43651.1"/>
    <property type="molecule type" value="Genomic_DNA"/>
</dbReference>
<evidence type="ECO:0000256" key="1">
    <source>
        <dbReference type="ARBA" id="ARBA00022849"/>
    </source>
</evidence>
<dbReference type="Proteomes" id="UP000004848">
    <property type="component" value="Unassembled WGS sequence"/>
</dbReference>
<name>A0NUP9_ROSAI</name>
<dbReference type="eggNOG" id="COG0394">
    <property type="taxonomic scope" value="Bacteria"/>
</dbReference>
<feature type="domain" description="Phosphotyrosine protein phosphatase I" evidence="2">
    <location>
        <begin position="13"/>
        <end position="151"/>
    </location>
</feature>
<proteinExistence type="predicted"/>
<sequence>MVSAAKESPVPKTTVLFVCPDNSLLSPLAEAYLNFRAGGLMRAFSAGVAPSQSLSRHVHRLLSARGIDASGLAPKSVDIFLMPHAEIPDRVIYLADQDPVVLPTQWKTTTSSHWWNIAAKPPFPEGFAACAAYFERIAGAIDRLVEPPKSAGANVSNRVA</sequence>
<dbReference type="GO" id="GO:0046685">
    <property type="term" value="P:response to arsenic-containing substance"/>
    <property type="evidence" value="ECO:0007669"/>
    <property type="project" value="UniProtKB-KW"/>
</dbReference>
<dbReference type="InterPro" id="IPR023485">
    <property type="entry name" value="Ptyr_pPase"/>
</dbReference>
<dbReference type="Pfam" id="PF01451">
    <property type="entry name" value="LMWPc"/>
    <property type="match status" value="1"/>
</dbReference>
<reference evidence="3 4" key="1">
    <citation type="submission" date="2006-05" db="EMBL/GenBank/DDBJ databases">
        <authorList>
            <person name="King G."/>
            <person name="Ferriera S."/>
            <person name="Johnson J."/>
            <person name="Kravitz S."/>
            <person name="Beeson K."/>
            <person name="Sutton G."/>
            <person name="Rogers Y.-H."/>
            <person name="Friedman R."/>
            <person name="Frazier M."/>
            <person name="Venter J.C."/>
        </authorList>
    </citation>
    <scope>NUCLEOTIDE SEQUENCE [LARGE SCALE GENOMIC DNA]</scope>
    <source>
        <strain evidence="4">ATCC 25650 / DSM 13394 / JCM 20685 / NBRC 16684 / NCIMB 2208 / IAM 12614 / B1</strain>
    </source>
</reference>
<evidence type="ECO:0000313" key="3">
    <source>
        <dbReference type="EMBL" id="EAV43651.1"/>
    </source>
</evidence>
<evidence type="ECO:0000313" key="4">
    <source>
        <dbReference type="Proteomes" id="UP000004848"/>
    </source>
</evidence>
<comment type="caution">
    <text evidence="3">The sequence shown here is derived from an EMBL/GenBank/DDBJ whole genome shotgun (WGS) entry which is preliminary data.</text>
</comment>
<keyword evidence="1" id="KW-0059">Arsenical resistance</keyword>
<organism evidence="3 4">
    <name type="scientific">Roseibium aggregatum (strain ATCC 25650 / DSM 13394 / JCM 20685 / NBRC 16684 / NCIMB 2208 / IAM 12614 / B1)</name>
    <name type="common">Stappia aggregata</name>
    <dbReference type="NCBI Taxonomy" id="384765"/>
    <lineage>
        <taxon>Bacteria</taxon>
        <taxon>Pseudomonadati</taxon>
        <taxon>Pseudomonadota</taxon>
        <taxon>Alphaproteobacteria</taxon>
        <taxon>Hyphomicrobiales</taxon>
        <taxon>Stappiaceae</taxon>
        <taxon>Roseibium</taxon>
    </lineage>
</organism>
<dbReference type="PANTHER" id="PTHR43428:SF1">
    <property type="entry name" value="ARSENATE REDUCTASE"/>
    <property type="match status" value="1"/>
</dbReference>